<reference evidence="2 3" key="1">
    <citation type="journal article" date="2018" name="Nat. Ecol. Evol.">
        <title>Shark genomes provide insights into elasmobranch evolution and the origin of vertebrates.</title>
        <authorList>
            <person name="Hara Y"/>
            <person name="Yamaguchi K"/>
            <person name="Onimaru K"/>
            <person name="Kadota M"/>
            <person name="Koyanagi M"/>
            <person name="Keeley SD"/>
            <person name="Tatsumi K"/>
            <person name="Tanaka K"/>
            <person name="Motone F"/>
            <person name="Kageyama Y"/>
            <person name="Nozu R"/>
            <person name="Adachi N"/>
            <person name="Nishimura O"/>
            <person name="Nakagawa R"/>
            <person name="Tanegashima C"/>
            <person name="Kiyatake I"/>
            <person name="Matsumoto R"/>
            <person name="Murakumo K"/>
            <person name="Nishida K"/>
            <person name="Terakita A"/>
            <person name="Kuratani S"/>
            <person name="Sato K"/>
            <person name="Hyodo S Kuraku.S."/>
        </authorList>
    </citation>
    <scope>NUCLEOTIDE SEQUENCE [LARGE SCALE GENOMIC DNA]</scope>
</reference>
<feature type="compositionally biased region" description="Basic and acidic residues" evidence="1">
    <location>
        <begin position="77"/>
        <end position="90"/>
    </location>
</feature>
<dbReference type="AlphaFoldDB" id="A0A401TP46"/>
<organism evidence="2 3">
    <name type="scientific">Chiloscyllium punctatum</name>
    <name type="common">Brownbanded bambooshark</name>
    <name type="synonym">Hemiscyllium punctatum</name>
    <dbReference type="NCBI Taxonomy" id="137246"/>
    <lineage>
        <taxon>Eukaryota</taxon>
        <taxon>Metazoa</taxon>
        <taxon>Chordata</taxon>
        <taxon>Craniata</taxon>
        <taxon>Vertebrata</taxon>
        <taxon>Chondrichthyes</taxon>
        <taxon>Elasmobranchii</taxon>
        <taxon>Galeomorphii</taxon>
        <taxon>Galeoidea</taxon>
        <taxon>Orectolobiformes</taxon>
        <taxon>Hemiscylliidae</taxon>
        <taxon>Chiloscyllium</taxon>
    </lineage>
</organism>
<gene>
    <name evidence="2" type="ORF">chiPu_0028593</name>
</gene>
<evidence type="ECO:0000313" key="3">
    <source>
        <dbReference type="Proteomes" id="UP000287033"/>
    </source>
</evidence>
<feature type="compositionally biased region" description="Acidic residues" evidence="1">
    <location>
        <begin position="91"/>
        <end position="108"/>
    </location>
</feature>
<dbReference type="Proteomes" id="UP000287033">
    <property type="component" value="Unassembled WGS sequence"/>
</dbReference>
<protein>
    <submittedName>
        <fullName evidence="2">Uncharacterized protein</fullName>
    </submittedName>
</protein>
<feature type="non-terminal residue" evidence="2">
    <location>
        <position position="119"/>
    </location>
</feature>
<comment type="caution">
    <text evidence="2">The sequence shown here is derived from an EMBL/GenBank/DDBJ whole genome shotgun (WGS) entry which is preliminary data.</text>
</comment>
<evidence type="ECO:0000256" key="1">
    <source>
        <dbReference type="SAM" id="MobiDB-lite"/>
    </source>
</evidence>
<feature type="region of interest" description="Disordered" evidence="1">
    <location>
        <begin position="1"/>
        <end position="61"/>
    </location>
</feature>
<dbReference type="EMBL" id="BEZZ01135233">
    <property type="protein sequence ID" value="GCC44358.1"/>
    <property type="molecule type" value="Genomic_DNA"/>
</dbReference>
<accession>A0A401TP46</accession>
<evidence type="ECO:0000313" key="2">
    <source>
        <dbReference type="EMBL" id="GCC44358.1"/>
    </source>
</evidence>
<feature type="compositionally biased region" description="Basic and acidic residues" evidence="1">
    <location>
        <begin position="1"/>
        <end position="11"/>
    </location>
</feature>
<name>A0A401TP46_CHIPU</name>
<proteinExistence type="predicted"/>
<feature type="region of interest" description="Disordered" evidence="1">
    <location>
        <begin position="77"/>
        <end position="119"/>
    </location>
</feature>
<sequence>MAAAIARKEQRLLGNQEEDDDAHAPGSVPNLEDYEGAVVGMHISEGPDGTPGLPGAFGERRDSRRLADMMLRMQTRFLDEIGLRERRAEQQQEEEEEQEAEEEDEEEGQQQSTPGGARS</sequence>
<keyword evidence="3" id="KW-1185">Reference proteome</keyword>